<proteinExistence type="predicted"/>
<sequence length="339" mass="39940">MGFDWERDLLLPDLSEISFGLLNPGTEDFLIDVVQLAINKFLHRFERLNVSKVESCIVTYYRENYEKIAPEVRLSPSEVRRIISGLMQPKRFKNITSPLENRNFKGILKRFYNYWMTGLGEIRRRRHFVPHFHISIDFDFTNREFLLRNTRDTFQHIARWWWDEKKQKGFVTSKKGEEIVFKAGCFLRYLMYQRDGKSLEEFRRAIYTEIAIRIAKSIDDSKNGYITVLDVKYLVFANCPHLVDEFIVSNIVERTNELCFLDPFTITFLNEDVESLCQQSEIYEFEHERTFSDSGYAQNSRGSTDISCSSGFSRELDSGEKKGCVSRNQNLHLFDNIPG</sequence>
<dbReference type="EMBL" id="FN654911">
    <property type="protein sequence ID" value="CBY37154.1"/>
    <property type="molecule type" value="Genomic_DNA"/>
</dbReference>
<dbReference type="PROSITE" id="PS00018">
    <property type="entry name" value="EF_HAND_1"/>
    <property type="match status" value="1"/>
</dbReference>
<accession>E4YNV6</accession>
<name>E4YNV6_OIKDI</name>
<evidence type="ECO:0008006" key="2">
    <source>
        <dbReference type="Google" id="ProtNLM"/>
    </source>
</evidence>
<gene>
    <name evidence="1" type="ORF">GSOID_T00030233001</name>
</gene>
<dbReference type="AlphaFoldDB" id="E4YNV6"/>
<protein>
    <recommendedName>
        <fullName evidence="2">EF-hand domain-containing protein</fullName>
    </recommendedName>
</protein>
<evidence type="ECO:0000313" key="1">
    <source>
        <dbReference type="EMBL" id="CBY37154.1"/>
    </source>
</evidence>
<organism evidence="1">
    <name type="scientific">Oikopleura dioica</name>
    <name type="common">Tunicate</name>
    <dbReference type="NCBI Taxonomy" id="34765"/>
    <lineage>
        <taxon>Eukaryota</taxon>
        <taxon>Metazoa</taxon>
        <taxon>Chordata</taxon>
        <taxon>Tunicata</taxon>
        <taxon>Appendicularia</taxon>
        <taxon>Copelata</taxon>
        <taxon>Oikopleuridae</taxon>
        <taxon>Oikopleura</taxon>
    </lineage>
</organism>
<reference evidence="1" key="1">
    <citation type="journal article" date="2010" name="Science">
        <title>Plasticity of animal genome architecture unmasked by rapid evolution of a pelagic tunicate.</title>
        <authorList>
            <person name="Denoeud F."/>
            <person name="Henriet S."/>
            <person name="Mungpakdee S."/>
            <person name="Aury J.M."/>
            <person name="Da Silva C."/>
            <person name="Brinkmann H."/>
            <person name="Mikhaleva J."/>
            <person name="Olsen L.C."/>
            <person name="Jubin C."/>
            <person name="Canestro C."/>
            <person name="Bouquet J.M."/>
            <person name="Danks G."/>
            <person name="Poulain J."/>
            <person name="Campsteijn C."/>
            <person name="Adamski M."/>
            <person name="Cross I."/>
            <person name="Yadetie F."/>
            <person name="Muffato M."/>
            <person name="Louis A."/>
            <person name="Butcher S."/>
            <person name="Tsagkogeorga G."/>
            <person name="Konrad A."/>
            <person name="Singh S."/>
            <person name="Jensen M.F."/>
            <person name="Cong E.H."/>
            <person name="Eikeseth-Otteraa H."/>
            <person name="Noel B."/>
            <person name="Anthouard V."/>
            <person name="Porcel B.M."/>
            <person name="Kachouri-Lafond R."/>
            <person name="Nishino A."/>
            <person name="Ugolini M."/>
            <person name="Chourrout P."/>
            <person name="Nishida H."/>
            <person name="Aasland R."/>
            <person name="Huzurbazar S."/>
            <person name="Westhof E."/>
            <person name="Delsuc F."/>
            <person name="Lehrach H."/>
            <person name="Reinhardt R."/>
            <person name="Weissenbach J."/>
            <person name="Roy S.W."/>
            <person name="Artiguenave F."/>
            <person name="Postlethwait J.H."/>
            <person name="Manak J.R."/>
            <person name="Thompson E.M."/>
            <person name="Jaillon O."/>
            <person name="Du Pasquier L."/>
            <person name="Boudinot P."/>
            <person name="Liberles D.A."/>
            <person name="Volff J.N."/>
            <person name="Philippe H."/>
            <person name="Lenhard B."/>
            <person name="Roest Crollius H."/>
            <person name="Wincker P."/>
            <person name="Chourrout D."/>
        </authorList>
    </citation>
    <scope>NUCLEOTIDE SEQUENCE [LARGE SCALE GENOMIC DNA]</scope>
</reference>
<dbReference type="InterPro" id="IPR018247">
    <property type="entry name" value="EF_Hand_1_Ca_BS"/>
</dbReference>
<dbReference type="Proteomes" id="UP000011014">
    <property type="component" value="Unassembled WGS sequence"/>
</dbReference>